<feature type="compositionally biased region" description="Basic residues" evidence="3">
    <location>
        <begin position="45"/>
        <end position="59"/>
    </location>
</feature>
<dbReference type="Pfam" id="PF00010">
    <property type="entry name" value="HLH"/>
    <property type="match status" value="1"/>
</dbReference>
<reference evidence="5" key="2">
    <citation type="submission" date="2025-05" db="UniProtKB">
        <authorList>
            <consortium name="Ensembl"/>
        </authorList>
    </citation>
    <scope>IDENTIFICATION</scope>
</reference>
<dbReference type="Gene3D" id="4.10.280.10">
    <property type="entry name" value="Helix-loop-helix DNA-binding domain"/>
    <property type="match status" value="1"/>
</dbReference>
<evidence type="ECO:0000313" key="6">
    <source>
        <dbReference type="Proteomes" id="UP000694580"/>
    </source>
</evidence>
<dbReference type="Proteomes" id="UP000694580">
    <property type="component" value="Chromosome 13"/>
</dbReference>
<dbReference type="SMART" id="SM00353">
    <property type="entry name" value="HLH"/>
    <property type="match status" value="1"/>
</dbReference>
<feature type="domain" description="BHLH" evidence="4">
    <location>
        <begin position="57"/>
        <end position="109"/>
    </location>
</feature>
<keyword evidence="2" id="KW-0804">Transcription</keyword>
<dbReference type="GO" id="GO:0045944">
    <property type="term" value="P:positive regulation of transcription by RNA polymerase II"/>
    <property type="evidence" value="ECO:0007669"/>
    <property type="project" value="TreeGrafter"/>
</dbReference>
<dbReference type="InterPro" id="IPR050359">
    <property type="entry name" value="bHLH_transcription_factors"/>
</dbReference>
<name>A0A8C4BKR3_9TELE</name>
<dbReference type="SUPFAM" id="SSF47459">
    <property type="entry name" value="HLH, helix-loop-helix DNA-binding domain"/>
    <property type="match status" value="1"/>
</dbReference>
<feature type="region of interest" description="Disordered" evidence="3">
    <location>
        <begin position="120"/>
        <end position="179"/>
    </location>
</feature>
<feature type="compositionally biased region" description="Low complexity" evidence="3">
    <location>
        <begin position="1"/>
        <end position="10"/>
    </location>
</feature>
<proteinExistence type="predicted"/>
<dbReference type="AlphaFoldDB" id="A0A8C4BKR3"/>
<keyword evidence="1" id="KW-0805">Transcription regulation</keyword>
<dbReference type="GO" id="GO:0007423">
    <property type="term" value="P:sensory organ development"/>
    <property type="evidence" value="ECO:0007669"/>
    <property type="project" value="TreeGrafter"/>
</dbReference>
<dbReference type="Ensembl" id="ENSDCDT00010023526.1">
    <property type="protein sequence ID" value="ENSDCDP00010021423.1"/>
    <property type="gene ID" value="ENSDCDG00010010520.1"/>
</dbReference>
<gene>
    <name evidence="5" type="primary">LOC114802178</name>
</gene>
<dbReference type="GO" id="GO:0061564">
    <property type="term" value="P:axon development"/>
    <property type="evidence" value="ECO:0007669"/>
    <property type="project" value="TreeGrafter"/>
</dbReference>
<evidence type="ECO:0000259" key="4">
    <source>
        <dbReference type="PROSITE" id="PS50888"/>
    </source>
</evidence>
<dbReference type="GO" id="GO:0046983">
    <property type="term" value="F:protein dimerization activity"/>
    <property type="evidence" value="ECO:0007669"/>
    <property type="project" value="InterPro"/>
</dbReference>
<evidence type="ECO:0000313" key="5">
    <source>
        <dbReference type="Ensembl" id="ENSDCDP00010040823.1"/>
    </source>
</evidence>
<dbReference type="GO" id="GO:0070888">
    <property type="term" value="F:E-box binding"/>
    <property type="evidence" value="ECO:0007669"/>
    <property type="project" value="TreeGrafter"/>
</dbReference>
<dbReference type="GO" id="GO:0003700">
    <property type="term" value="F:DNA-binding transcription factor activity"/>
    <property type="evidence" value="ECO:0007669"/>
    <property type="project" value="TreeGrafter"/>
</dbReference>
<evidence type="ECO:0000256" key="3">
    <source>
        <dbReference type="SAM" id="MobiDB-lite"/>
    </source>
</evidence>
<dbReference type="Ensembl" id="ENSDCDT00010050715.1">
    <property type="protein sequence ID" value="ENSDCDP00010040823.1"/>
    <property type="gene ID" value="ENSDCDG00010025989.1"/>
</dbReference>
<dbReference type="GeneTree" id="ENSGT00390000002453"/>
<feature type="compositionally biased region" description="Basic and acidic residues" evidence="3">
    <location>
        <begin position="127"/>
        <end position="159"/>
    </location>
</feature>
<keyword evidence="6" id="KW-1185">Reference proteome</keyword>
<feature type="region of interest" description="Disordered" evidence="3">
    <location>
        <begin position="1"/>
        <end position="61"/>
    </location>
</feature>
<dbReference type="PANTHER" id="PTHR19290">
    <property type="entry name" value="BASIC HELIX-LOOP-HELIX PROTEIN NEUROGENIN-RELATED"/>
    <property type="match status" value="1"/>
</dbReference>
<evidence type="ECO:0000256" key="2">
    <source>
        <dbReference type="ARBA" id="ARBA00023163"/>
    </source>
</evidence>
<accession>A0A8C4BKR3</accession>
<dbReference type="InterPro" id="IPR011598">
    <property type="entry name" value="bHLH_dom"/>
</dbReference>
<dbReference type="InterPro" id="IPR036638">
    <property type="entry name" value="HLH_DNA-bd_sf"/>
</dbReference>
<protein>
    <recommendedName>
        <fullName evidence="4">BHLH domain-containing protein</fullName>
    </recommendedName>
</protein>
<feature type="compositionally biased region" description="Acidic residues" evidence="3">
    <location>
        <begin position="11"/>
        <end position="28"/>
    </location>
</feature>
<dbReference type="GO" id="GO:0005634">
    <property type="term" value="C:nucleus"/>
    <property type="evidence" value="ECO:0007669"/>
    <property type="project" value="TreeGrafter"/>
</dbReference>
<sequence>MSSLASTTESEVSEEELDSLIGQDEDGSGSDRTLKVSSPLPGKGSGKKRNRPVRSKARRVAANVRERKRILDYNQAFNALRLALNHDLSGKRLSKIATLRRAINRISALSVFLRNHPSPATAADPLCVRDGDLSRGQEKPGRPAREKDRSLRPSPEKYARHPVHPVQPNPGSVYGVQPHLYPEAANSPGHWGPTSGQYGHFSPEPQMYMSHGVYGHQREEVPTSDQFYQGYQYSVKATCHQNHVDNFVDSPSAAFSWQLGYLQGSSYQHCSAPCKTFQTFQTSVVC</sequence>
<reference evidence="5 6" key="1">
    <citation type="submission" date="2020-06" db="EMBL/GenBank/DDBJ databases">
        <authorList>
            <consortium name="Wellcome Sanger Institute Data Sharing"/>
        </authorList>
    </citation>
    <scope>NUCLEOTIDE SEQUENCE [LARGE SCALE GENOMIC DNA]</scope>
</reference>
<organism evidence="5 6">
    <name type="scientific">Denticeps clupeoides</name>
    <name type="common">denticle herring</name>
    <dbReference type="NCBI Taxonomy" id="299321"/>
    <lineage>
        <taxon>Eukaryota</taxon>
        <taxon>Metazoa</taxon>
        <taxon>Chordata</taxon>
        <taxon>Craniata</taxon>
        <taxon>Vertebrata</taxon>
        <taxon>Euteleostomi</taxon>
        <taxon>Actinopterygii</taxon>
        <taxon>Neopterygii</taxon>
        <taxon>Teleostei</taxon>
        <taxon>Clupei</taxon>
        <taxon>Clupeiformes</taxon>
        <taxon>Denticipitoidei</taxon>
        <taxon>Denticipitidae</taxon>
        <taxon>Denticeps</taxon>
    </lineage>
</organism>
<dbReference type="CDD" id="cd18912">
    <property type="entry name" value="bHLH_TS_bHLHa9"/>
    <property type="match status" value="1"/>
</dbReference>
<evidence type="ECO:0000256" key="1">
    <source>
        <dbReference type="ARBA" id="ARBA00023015"/>
    </source>
</evidence>
<dbReference type="PROSITE" id="PS50888">
    <property type="entry name" value="BHLH"/>
    <property type="match status" value="1"/>
</dbReference>